<evidence type="ECO:0000256" key="5">
    <source>
        <dbReference type="ARBA" id="ARBA00022659"/>
    </source>
</evidence>
<evidence type="ECO:0000256" key="7">
    <source>
        <dbReference type="ARBA" id="ARBA00022729"/>
    </source>
</evidence>
<comment type="subcellular location">
    <subcellularLocation>
        <location evidence="2">Secreted</location>
    </subcellularLocation>
</comment>
<keyword evidence="8" id="KW-0677">Repeat</keyword>
<evidence type="ECO:0000259" key="15">
    <source>
        <dbReference type="PROSITE" id="PS50923"/>
    </source>
</evidence>
<dbReference type="SMART" id="SM00032">
    <property type="entry name" value="CCP"/>
    <property type="match status" value="4"/>
</dbReference>
<dbReference type="GeneID" id="446927"/>
<gene>
    <name evidence="17 18" type="primary">apoh.L</name>
</gene>
<feature type="disulfide bond" evidence="13">
    <location>
        <begin position="120"/>
        <end position="147"/>
    </location>
</feature>
<dbReference type="GO" id="GO:0005576">
    <property type="term" value="C:extracellular region"/>
    <property type="evidence" value="ECO:0007669"/>
    <property type="project" value="UniProtKB-SubCell"/>
</dbReference>
<evidence type="ECO:0000313" key="18">
    <source>
        <dbReference type="Xenbase" id="XB-GENE-6254859"/>
    </source>
</evidence>
<evidence type="ECO:0000256" key="13">
    <source>
        <dbReference type="PROSITE-ProRule" id="PRU00302"/>
    </source>
</evidence>
<evidence type="ECO:0000256" key="11">
    <source>
        <dbReference type="ARBA" id="ARBA00029855"/>
    </source>
</evidence>
<dbReference type="InterPro" id="IPR035976">
    <property type="entry name" value="Sushi/SCR/CCP_sf"/>
</dbReference>
<keyword evidence="4" id="KW-0964">Secreted</keyword>
<dbReference type="CDD" id="cd00033">
    <property type="entry name" value="CCP"/>
    <property type="match status" value="4"/>
</dbReference>
<keyword evidence="6" id="KW-0358">Heparin-binding</keyword>
<proteinExistence type="predicted"/>
<evidence type="ECO:0000313" key="17">
    <source>
        <dbReference type="RefSeq" id="XP_018091011.1"/>
    </source>
</evidence>
<feature type="domain" description="Sushi" evidence="15">
    <location>
        <begin position="31"/>
        <end position="91"/>
    </location>
</feature>
<keyword evidence="16" id="KW-1185">Reference proteome</keyword>
<comment type="function">
    <text evidence="1">Binds to various kinds of negatively charged substances such as heparin, phospholipids, and dextran sulfate. May prevent activation of the intrinsic blood coagulation cascade by binding to phospholipids on the surface of damaged cells.</text>
</comment>
<feature type="domain" description="Sushi" evidence="15">
    <location>
        <begin position="213"/>
        <end position="272"/>
    </location>
</feature>
<dbReference type="Xenbase" id="XB-GENE-6254859">
    <property type="gene designation" value="apoh.L"/>
</dbReference>
<dbReference type="InterPro" id="IPR050350">
    <property type="entry name" value="Compl-Cell_Adhes-Reg"/>
</dbReference>
<dbReference type="PROSITE" id="PS50923">
    <property type="entry name" value="SUSHI"/>
    <property type="match status" value="4"/>
</dbReference>
<evidence type="ECO:0000313" key="16">
    <source>
        <dbReference type="Proteomes" id="UP000186698"/>
    </source>
</evidence>
<evidence type="ECO:0000256" key="9">
    <source>
        <dbReference type="ARBA" id="ARBA00023157"/>
    </source>
</evidence>
<dbReference type="RefSeq" id="XP_018091011.1">
    <property type="nucleotide sequence ID" value="XM_018235522.2"/>
</dbReference>
<dbReference type="OrthoDB" id="6103690at2759"/>
<keyword evidence="7 14" id="KW-0732">Signal</keyword>
<dbReference type="SUPFAM" id="SSF57535">
    <property type="entry name" value="Complement control module/SCR domain"/>
    <property type="match status" value="5"/>
</dbReference>
<dbReference type="Proteomes" id="UP000186698">
    <property type="component" value="Chromosome 9_10L"/>
</dbReference>
<name>A0A8J0TWQ8_XENLA</name>
<feature type="chain" id="PRO_5035240119" description="Beta-2-glycoprotein 1" evidence="14">
    <location>
        <begin position="30"/>
        <end position="357"/>
    </location>
</feature>
<evidence type="ECO:0000256" key="1">
    <source>
        <dbReference type="ARBA" id="ARBA00003651"/>
    </source>
</evidence>
<dbReference type="AGR" id="Xenbase:XB-GENE-6254859"/>
<evidence type="ECO:0000256" key="12">
    <source>
        <dbReference type="ARBA" id="ARBA00033414"/>
    </source>
</evidence>
<dbReference type="PROSITE" id="PS51257">
    <property type="entry name" value="PROKAR_LIPOPROTEIN"/>
    <property type="match status" value="1"/>
</dbReference>
<evidence type="ECO:0000256" key="10">
    <source>
        <dbReference type="ARBA" id="ARBA00023180"/>
    </source>
</evidence>
<dbReference type="PANTHER" id="PTHR19325:SF549">
    <property type="entry name" value="BETA-2-GLYCOPROTEIN 1"/>
    <property type="match status" value="1"/>
</dbReference>
<evidence type="ECO:0000256" key="6">
    <source>
        <dbReference type="ARBA" id="ARBA00022674"/>
    </source>
</evidence>
<feature type="disulfide bond" evidence="13">
    <location>
        <begin position="215"/>
        <end position="258"/>
    </location>
</feature>
<dbReference type="Gene3D" id="2.10.70.10">
    <property type="entry name" value="Complement Module, domain 1"/>
    <property type="match status" value="5"/>
</dbReference>
<comment type="caution">
    <text evidence="13">Lacks conserved residue(s) required for the propagation of feature annotation.</text>
</comment>
<feature type="disulfide bond" evidence="13">
    <location>
        <begin position="33"/>
        <end position="76"/>
    </location>
</feature>
<dbReference type="CTD" id="446927"/>
<keyword evidence="9 13" id="KW-1015">Disulfide bond</keyword>
<dbReference type="GO" id="GO:0008201">
    <property type="term" value="F:heparin binding"/>
    <property type="evidence" value="ECO:0007669"/>
    <property type="project" value="UniProtKB-KW"/>
</dbReference>
<dbReference type="PANTHER" id="PTHR19325">
    <property type="entry name" value="COMPLEMENT COMPONENT-RELATED SUSHI DOMAIN-CONTAINING"/>
    <property type="match status" value="1"/>
</dbReference>
<keyword evidence="10" id="KW-0325">Glycoprotein</keyword>
<feature type="signal peptide" evidence="14">
    <location>
        <begin position="1"/>
        <end position="29"/>
    </location>
</feature>
<evidence type="ECO:0000256" key="3">
    <source>
        <dbReference type="ARBA" id="ARBA00020104"/>
    </source>
</evidence>
<dbReference type="Pfam" id="PF00084">
    <property type="entry name" value="Sushi"/>
    <property type="match status" value="4"/>
</dbReference>
<dbReference type="AlphaFoldDB" id="A0A8J0TWQ8"/>
<evidence type="ECO:0000256" key="2">
    <source>
        <dbReference type="ARBA" id="ARBA00004613"/>
    </source>
</evidence>
<evidence type="ECO:0000256" key="8">
    <source>
        <dbReference type="ARBA" id="ARBA00022737"/>
    </source>
</evidence>
<protein>
    <recommendedName>
        <fullName evidence="3">Beta-2-glycoprotein 1</fullName>
    </recommendedName>
    <alternativeName>
        <fullName evidence="11">Apolipoprotein H</fullName>
    </alternativeName>
    <alternativeName>
        <fullName evidence="12">Beta-2-glycoprotein I</fullName>
    </alternativeName>
</protein>
<keyword evidence="5 13" id="KW-0768">Sushi</keyword>
<reference evidence="17" key="1">
    <citation type="submission" date="2025-08" db="UniProtKB">
        <authorList>
            <consortium name="RefSeq"/>
        </authorList>
    </citation>
    <scope>IDENTIFICATION</scope>
    <source>
        <strain evidence="17">J_2021</strain>
        <tissue evidence="17">Erythrocytes</tissue>
    </source>
</reference>
<feature type="domain" description="Sushi" evidence="15">
    <location>
        <begin position="92"/>
        <end position="149"/>
    </location>
</feature>
<dbReference type="KEGG" id="xla:446927"/>
<organism evidence="16 17">
    <name type="scientific">Xenopus laevis</name>
    <name type="common">African clawed frog</name>
    <dbReference type="NCBI Taxonomy" id="8355"/>
    <lineage>
        <taxon>Eukaryota</taxon>
        <taxon>Metazoa</taxon>
        <taxon>Chordata</taxon>
        <taxon>Craniata</taxon>
        <taxon>Vertebrata</taxon>
        <taxon>Euteleostomi</taxon>
        <taxon>Amphibia</taxon>
        <taxon>Batrachia</taxon>
        <taxon>Anura</taxon>
        <taxon>Pipoidea</taxon>
        <taxon>Pipidae</taxon>
        <taxon>Xenopodinae</taxon>
        <taxon>Xenopus</taxon>
        <taxon>Xenopus</taxon>
    </lineage>
</organism>
<evidence type="ECO:0000256" key="14">
    <source>
        <dbReference type="SAM" id="SignalP"/>
    </source>
</evidence>
<feature type="domain" description="Sushi" evidence="15">
    <location>
        <begin position="150"/>
        <end position="212"/>
    </location>
</feature>
<accession>A0A8J0TWQ8</accession>
<dbReference type="InterPro" id="IPR000436">
    <property type="entry name" value="Sushi_SCR_CCP_dom"/>
</dbReference>
<evidence type="ECO:0000256" key="4">
    <source>
        <dbReference type="ARBA" id="ARBA00022525"/>
    </source>
</evidence>
<dbReference type="InterPro" id="IPR015104">
    <property type="entry name" value="Sushi_2"/>
</dbReference>
<sequence>MQDSHRAGRNMLHSLMMIWAFVLLSCVTATKVCPRPQEIQGALYKPEKLVYEPSNFVVYSCLPGFVRQGGYNRAVCSSAGIWIHASLSCARRQCSLSDTLENGDITYENNKFQNVVRFSCKEGFVLIGANSSTCNESGKWNESLPTCQSMTCPQPPVPAFGQLSYYRPDERNVSKYQDMVKYECHSNYAMFGNDTATCTASGNWSQAPECRDVTCDRPPEIQNGFMSVLLHQRYHYKETVTYGCKPNYVLDGPRVSFCNLTGEWTIRPKCRAPCKVNIKKATVLYNGRKTKVDDIAHGMIQHGDTLTYYCKDSKEKCSHLTDSQCQDGVFAVPSCYKEPKWLWSKEPSNLPVCSEAS</sequence>
<dbReference type="Pfam" id="PF09014">
    <property type="entry name" value="Sushi_2"/>
    <property type="match status" value="1"/>
</dbReference>